<keyword evidence="2" id="KW-1003">Cell membrane</keyword>
<dbReference type="AlphaFoldDB" id="A0A059FD26"/>
<dbReference type="PANTHER" id="PTHR30086:SF20">
    <property type="entry name" value="ARGININE EXPORTER PROTEIN ARGO-RELATED"/>
    <property type="match status" value="1"/>
</dbReference>
<keyword evidence="5 6" id="KW-0472">Membrane</keyword>
<dbReference type="eggNOG" id="COG1280">
    <property type="taxonomic scope" value="Bacteria"/>
</dbReference>
<dbReference type="Proteomes" id="UP000024816">
    <property type="component" value="Unassembled WGS sequence"/>
</dbReference>
<dbReference type="PATRIC" id="fig|1280952.3.peg.1803"/>
<reference evidence="7 8" key="1">
    <citation type="journal article" date="2014" name="Antonie Van Leeuwenhoek">
        <title>Hyphomonas beringensis sp. nov. and Hyphomonas chukchiensis sp. nov., isolated from surface seawater of the Bering Sea and Chukchi Sea.</title>
        <authorList>
            <person name="Li C."/>
            <person name="Lai Q."/>
            <person name="Li G."/>
            <person name="Dong C."/>
            <person name="Wang J."/>
            <person name="Liao Y."/>
            <person name="Shao Z."/>
        </authorList>
    </citation>
    <scope>NUCLEOTIDE SEQUENCE [LARGE SCALE GENOMIC DNA]</scope>
    <source>
        <strain evidence="7 8">VP2</strain>
    </source>
</reference>
<feature type="transmembrane region" description="Helical" evidence="6">
    <location>
        <begin position="43"/>
        <end position="69"/>
    </location>
</feature>
<dbReference type="GO" id="GO:0005886">
    <property type="term" value="C:plasma membrane"/>
    <property type="evidence" value="ECO:0007669"/>
    <property type="project" value="UniProtKB-SubCell"/>
</dbReference>
<feature type="transmembrane region" description="Helical" evidence="6">
    <location>
        <begin position="75"/>
        <end position="92"/>
    </location>
</feature>
<feature type="transmembrane region" description="Helical" evidence="6">
    <location>
        <begin position="179"/>
        <end position="200"/>
    </location>
</feature>
<evidence type="ECO:0000256" key="5">
    <source>
        <dbReference type="ARBA" id="ARBA00023136"/>
    </source>
</evidence>
<feature type="transmembrane region" description="Helical" evidence="6">
    <location>
        <begin position="140"/>
        <end position="167"/>
    </location>
</feature>
<dbReference type="OrthoDB" id="9804822at2"/>
<evidence type="ECO:0000256" key="1">
    <source>
        <dbReference type="ARBA" id="ARBA00004651"/>
    </source>
</evidence>
<dbReference type="STRING" id="1280952.HJA_09044"/>
<dbReference type="Pfam" id="PF01810">
    <property type="entry name" value="LysE"/>
    <property type="match status" value="1"/>
</dbReference>
<accession>A0A059FD26</accession>
<evidence type="ECO:0000313" key="8">
    <source>
        <dbReference type="Proteomes" id="UP000024816"/>
    </source>
</evidence>
<comment type="subcellular location">
    <subcellularLocation>
        <location evidence="1">Cell membrane</location>
        <topology evidence="1">Multi-pass membrane protein</topology>
    </subcellularLocation>
</comment>
<dbReference type="InterPro" id="IPR001123">
    <property type="entry name" value="LeuE-type"/>
</dbReference>
<evidence type="ECO:0000256" key="6">
    <source>
        <dbReference type="SAM" id="Phobius"/>
    </source>
</evidence>
<dbReference type="GO" id="GO:0015171">
    <property type="term" value="F:amino acid transmembrane transporter activity"/>
    <property type="evidence" value="ECO:0007669"/>
    <property type="project" value="TreeGrafter"/>
</dbReference>
<feature type="transmembrane region" description="Helical" evidence="6">
    <location>
        <begin position="113"/>
        <end position="134"/>
    </location>
</feature>
<dbReference type="RefSeq" id="WP_035581230.1">
    <property type="nucleotide sequence ID" value="NZ_ARYJ01000005.1"/>
</dbReference>
<evidence type="ECO:0000256" key="2">
    <source>
        <dbReference type="ARBA" id="ARBA00022475"/>
    </source>
</evidence>
<keyword evidence="3 6" id="KW-0812">Transmembrane</keyword>
<gene>
    <name evidence="7" type="ORF">HJA_09044</name>
</gene>
<comment type="caution">
    <text evidence="7">The sequence shown here is derived from an EMBL/GenBank/DDBJ whole genome shotgun (WGS) entry which is preliminary data.</text>
</comment>
<organism evidence="7 8">
    <name type="scientific">Hyphomonas jannaschiana VP2</name>
    <dbReference type="NCBI Taxonomy" id="1280952"/>
    <lineage>
        <taxon>Bacteria</taxon>
        <taxon>Pseudomonadati</taxon>
        <taxon>Pseudomonadota</taxon>
        <taxon>Alphaproteobacteria</taxon>
        <taxon>Hyphomonadales</taxon>
        <taxon>Hyphomonadaceae</taxon>
        <taxon>Hyphomonas</taxon>
    </lineage>
</organism>
<sequence length="205" mass="21781">MFASLDWPAFIVAMLAVELTPGPNMGWLATLSARAGRKHGLKAVAGITLGLAVQLVAAATGLSAVLSGSITLYEALRWGGVAFMLYLAWEAFSDDGSAPPAMANKLAGFRRGLIANLLNPKALVFYLLVVGQFADPQLGHLWLQILILGSLHILLSLIVHVTIVLVADHLGTLLDKWRTSFAARLSFGLALAVVALWIAMSTARP</sequence>
<evidence type="ECO:0000313" key="7">
    <source>
        <dbReference type="EMBL" id="KCZ88502.1"/>
    </source>
</evidence>
<protein>
    <submittedName>
        <fullName evidence="7">Lysine exporter protein LysE/YggA</fullName>
    </submittedName>
</protein>
<dbReference type="PANTHER" id="PTHR30086">
    <property type="entry name" value="ARGININE EXPORTER PROTEIN ARGO"/>
    <property type="match status" value="1"/>
</dbReference>
<evidence type="ECO:0000256" key="3">
    <source>
        <dbReference type="ARBA" id="ARBA00022692"/>
    </source>
</evidence>
<dbReference type="EMBL" id="ARYJ01000005">
    <property type="protein sequence ID" value="KCZ88502.1"/>
    <property type="molecule type" value="Genomic_DNA"/>
</dbReference>
<name>A0A059FD26_9PROT</name>
<keyword evidence="4 6" id="KW-1133">Transmembrane helix</keyword>
<proteinExistence type="predicted"/>
<evidence type="ECO:0000256" key="4">
    <source>
        <dbReference type="ARBA" id="ARBA00022989"/>
    </source>
</evidence>
<keyword evidence="8" id="KW-1185">Reference proteome</keyword>
<feature type="transmembrane region" description="Helical" evidence="6">
    <location>
        <begin position="6"/>
        <end position="31"/>
    </location>
</feature>